<evidence type="ECO:0000256" key="10">
    <source>
        <dbReference type="SAM" id="MobiDB-lite"/>
    </source>
</evidence>
<evidence type="ECO:0000256" key="1">
    <source>
        <dbReference type="ARBA" id="ARBA00004117"/>
    </source>
</evidence>
<dbReference type="GO" id="GO:0005886">
    <property type="term" value="C:plasma membrane"/>
    <property type="evidence" value="ECO:0007669"/>
    <property type="project" value="UniProtKB-SubCell"/>
</dbReference>
<keyword evidence="8 9" id="KW-0975">Bacterial flagellum</keyword>
<keyword evidence="4" id="KW-1003">Cell membrane</keyword>
<dbReference type="PANTHER" id="PTHR30046">
    <property type="entry name" value="FLAGELLAR M-RING PROTEIN"/>
    <property type="match status" value="1"/>
</dbReference>
<evidence type="ECO:0000259" key="12">
    <source>
        <dbReference type="Pfam" id="PF01514"/>
    </source>
</evidence>
<keyword evidence="7 11" id="KW-0472">Membrane</keyword>
<dbReference type="NCBIfam" id="TIGR00206">
    <property type="entry name" value="fliF"/>
    <property type="match status" value="1"/>
</dbReference>
<comment type="similarity">
    <text evidence="3 9">Belongs to the FliF family.</text>
</comment>
<keyword evidence="15" id="KW-1185">Reference proteome</keyword>
<evidence type="ECO:0000256" key="3">
    <source>
        <dbReference type="ARBA" id="ARBA00007971"/>
    </source>
</evidence>
<dbReference type="PRINTS" id="PR01009">
    <property type="entry name" value="FLGMRINGFLIF"/>
</dbReference>
<dbReference type="PIRSF" id="PIRSF004862">
    <property type="entry name" value="FliF"/>
    <property type="match status" value="1"/>
</dbReference>
<evidence type="ECO:0000256" key="4">
    <source>
        <dbReference type="ARBA" id="ARBA00022475"/>
    </source>
</evidence>
<name>A0A1G6H373_9BACI</name>
<feature type="region of interest" description="Disordered" evidence="10">
    <location>
        <begin position="481"/>
        <end position="517"/>
    </location>
</feature>
<sequence>MKEKLNQYRTRTIELWNSRTTKQKGLIMTSVFLFLLIIIGGSILASSSSMVPLYNNLSMQEAGQIQEELDARGIDNEVTDGGTAVHVPEGMADSLLVDLAAQGIPSSGSIDYSFFSENTSWGVTDNEFDMMRLDATQTELENLIAGITGIENASVMINLPQEQVFVSDEQQGGSASIVLTTAAGYNFESEQINALHHLVSKSVPNLSTDDIVIMDQHFNYYDLDQGNNFSNGDIYTTQQDIKNDIERDIQRRVQQMLGTMIGNDRVVASVTADIDFTQEERVEQLVEPVSEEIETLPVSVETIQETYSGEGAFDGEVGAGEEDIMNYPAGEAGQGDYELIQESVNNEFNRIQRDISESPYKVRDLGIQVAVDSTREIPGEDGEREELTAAELEDVENSIASILESIISTSVDQSYGEINPVDNTSIVFQEFAGVDTRQQPIATGIPTWVYFAGGLLLLLVIGLVVALLRRRNQPDEVAYMEENEETVEREIPDMEEPEDTESSIKRKQLEKMAQGKPEEFAKLLRSWISEE</sequence>
<proteinExistence type="inferred from homology"/>
<evidence type="ECO:0000256" key="8">
    <source>
        <dbReference type="ARBA" id="ARBA00023143"/>
    </source>
</evidence>
<dbReference type="InterPro" id="IPR045851">
    <property type="entry name" value="AMP-bd_C_sf"/>
</dbReference>
<evidence type="ECO:0000313" key="14">
    <source>
        <dbReference type="EMBL" id="SDB88603.1"/>
    </source>
</evidence>
<dbReference type="InterPro" id="IPR006182">
    <property type="entry name" value="FliF_N_dom"/>
</dbReference>
<evidence type="ECO:0000256" key="5">
    <source>
        <dbReference type="ARBA" id="ARBA00022692"/>
    </source>
</evidence>
<dbReference type="OrthoDB" id="9807026at2"/>
<feature type="transmembrane region" description="Helical" evidence="11">
    <location>
        <begin position="448"/>
        <end position="468"/>
    </location>
</feature>
<comment type="subcellular location">
    <subcellularLocation>
        <location evidence="1 9">Bacterial flagellum basal body</location>
    </subcellularLocation>
    <subcellularLocation>
        <location evidence="2">Cell membrane</location>
        <topology evidence="2">Multi-pass membrane protein</topology>
    </subcellularLocation>
</comment>
<dbReference type="PANTHER" id="PTHR30046:SF0">
    <property type="entry name" value="FLAGELLAR M-RING PROTEIN"/>
    <property type="match status" value="1"/>
</dbReference>
<dbReference type="RefSeq" id="WP_090792970.1">
    <property type="nucleotide sequence ID" value="NZ_FMYI01000002.1"/>
</dbReference>
<dbReference type="InterPro" id="IPR013556">
    <property type="entry name" value="Flag_M-ring_C"/>
</dbReference>
<keyword evidence="14" id="KW-0969">Cilium</keyword>
<dbReference type="STRING" id="1612202.SAMN05421734_102164"/>
<feature type="domain" description="Flagellar M-ring C-terminal" evidence="13">
    <location>
        <begin position="257"/>
        <end position="401"/>
    </location>
</feature>
<reference evidence="15" key="1">
    <citation type="submission" date="2016-09" db="EMBL/GenBank/DDBJ databases">
        <authorList>
            <person name="Varghese N."/>
            <person name="Submissions S."/>
        </authorList>
    </citation>
    <scope>NUCLEOTIDE SEQUENCE [LARGE SCALE GENOMIC DNA]</scope>
    <source>
        <strain evidence="15">S5</strain>
    </source>
</reference>
<dbReference type="GO" id="GO:0003774">
    <property type="term" value="F:cytoskeletal motor activity"/>
    <property type="evidence" value="ECO:0007669"/>
    <property type="project" value="InterPro"/>
</dbReference>
<keyword evidence="6 11" id="KW-1133">Transmembrane helix</keyword>
<feature type="transmembrane region" description="Helical" evidence="11">
    <location>
        <begin position="25"/>
        <end position="45"/>
    </location>
</feature>
<evidence type="ECO:0000256" key="11">
    <source>
        <dbReference type="SAM" id="Phobius"/>
    </source>
</evidence>
<protein>
    <recommendedName>
        <fullName evidence="9">Flagellar M-ring protein</fullName>
    </recommendedName>
</protein>
<comment type="function">
    <text evidence="9">The M ring may be actively involved in energy transduction.</text>
</comment>
<evidence type="ECO:0000256" key="2">
    <source>
        <dbReference type="ARBA" id="ARBA00004651"/>
    </source>
</evidence>
<dbReference type="InterPro" id="IPR000067">
    <property type="entry name" value="FlgMring_FliF"/>
</dbReference>
<evidence type="ECO:0000256" key="6">
    <source>
        <dbReference type="ARBA" id="ARBA00022989"/>
    </source>
</evidence>
<keyword evidence="14" id="KW-0966">Cell projection</keyword>
<dbReference type="Pfam" id="PF01514">
    <property type="entry name" value="YscJ_FliF"/>
    <property type="match status" value="1"/>
</dbReference>
<evidence type="ECO:0000313" key="15">
    <source>
        <dbReference type="Proteomes" id="UP000242949"/>
    </source>
</evidence>
<evidence type="ECO:0000256" key="9">
    <source>
        <dbReference type="PIRNR" id="PIRNR004862"/>
    </source>
</evidence>
<dbReference type="EMBL" id="FMYI01000002">
    <property type="protein sequence ID" value="SDB88603.1"/>
    <property type="molecule type" value="Genomic_DNA"/>
</dbReference>
<gene>
    <name evidence="14" type="ORF">SAMN05421734_102164</name>
</gene>
<dbReference type="GO" id="GO:0009431">
    <property type="term" value="C:bacterial-type flagellum basal body, MS ring"/>
    <property type="evidence" value="ECO:0007669"/>
    <property type="project" value="InterPro"/>
</dbReference>
<evidence type="ECO:0000256" key="7">
    <source>
        <dbReference type="ARBA" id="ARBA00023136"/>
    </source>
</evidence>
<dbReference type="GO" id="GO:0071973">
    <property type="term" value="P:bacterial-type flagellum-dependent cell motility"/>
    <property type="evidence" value="ECO:0007669"/>
    <property type="project" value="InterPro"/>
</dbReference>
<dbReference type="Pfam" id="PF08345">
    <property type="entry name" value="YscJ_FliF_C"/>
    <property type="match status" value="1"/>
</dbReference>
<dbReference type="InterPro" id="IPR043427">
    <property type="entry name" value="YscJ/FliF"/>
</dbReference>
<accession>A0A1G6H373</accession>
<dbReference type="Proteomes" id="UP000242949">
    <property type="component" value="Unassembled WGS sequence"/>
</dbReference>
<keyword evidence="14" id="KW-0282">Flagellum</keyword>
<dbReference type="AlphaFoldDB" id="A0A1G6H373"/>
<evidence type="ECO:0000259" key="13">
    <source>
        <dbReference type="Pfam" id="PF08345"/>
    </source>
</evidence>
<organism evidence="14 15">
    <name type="scientific">Pelagirhabdus alkalitolerans</name>
    <dbReference type="NCBI Taxonomy" id="1612202"/>
    <lineage>
        <taxon>Bacteria</taxon>
        <taxon>Bacillati</taxon>
        <taxon>Bacillota</taxon>
        <taxon>Bacilli</taxon>
        <taxon>Bacillales</taxon>
        <taxon>Bacillaceae</taxon>
        <taxon>Pelagirhabdus</taxon>
    </lineage>
</organism>
<dbReference type="Gene3D" id="3.30.300.30">
    <property type="match status" value="1"/>
</dbReference>
<feature type="domain" description="Flagellar M-ring N-terminal" evidence="12">
    <location>
        <begin position="46"/>
        <end position="220"/>
    </location>
</feature>
<keyword evidence="5 11" id="KW-0812">Transmembrane</keyword>